<dbReference type="VEuPathDB" id="TriTrypDB:BSAL_54230"/>
<evidence type="ECO:0000259" key="3">
    <source>
        <dbReference type="PROSITE" id="PS51695"/>
    </source>
</evidence>
<feature type="active site" description="Charge relay system" evidence="1">
    <location>
        <position position="363"/>
    </location>
</feature>
<dbReference type="Gene3D" id="3.40.50.200">
    <property type="entry name" value="Peptidase S8/S53 domain"/>
    <property type="match status" value="2"/>
</dbReference>
<dbReference type="PANTHER" id="PTHR14218:SF15">
    <property type="entry name" value="TRIPEPTIDYL-PEPTIDASE 1"/>
    <property type="match status" value="1"/>
</dbReference>
<dbReference type="InterPro" id="IPR036852">
    <property type="entry name" value="Peptidase_S8/S53_dom_sf"/>
</dbReference>
<organism evidence="4 5">
    <name type="scientific">Bodo saltans</name>
    <name type="common">Flagellated protozoan</name>
    <dbReference type="NCBI Taxonomy" id="75058"/>
    <lineage>
        <taxon>Eukaryota</taxon>
        <taxon>Discoba</taxon>
        <taxon>Euglenozoa</taxon>
        <taxon>Kinetoplastea</taxon>
        <taxon>Metakinetoplastina</taxon>
        <taxon>Eubodonida</taxon>
        <taxon>Bodonidae</taxon>
        <taxon>Bodo</taxon>
    </lineage>
</organism>
<feature type="binding site" evidence="1">
    <location>
        <position position="710"/>
    </location>
    <ligand>
        <name>Ca(2+)</name>
        <dbReference type="ChEBI" id="CHEBI:29108"/>
    </ligand>
</feature>
<dbReference type="EMBL" id="CYKH01001647">
    <property type="protein sequence ID" value="CUG88531.1"/>
    <property type="molecule type" value="Genomic_DNA"/>
</dbReference>
<keyword evidence="1" id="KW-0106">Calcium</keyword>
<feature type="domain" description="Peptidase S53" evidence="3">
    <location>
        <begin position="285"/>
        <end position="763"/>
    </location>
</feature>
<dbReference type="Pfam" id="PF00082">
    <property type="entry name" value="Peptidase_S8"/>
    <property type="match status" value="1"/>
</dbReference>
<feature type="binding site" evidence="1">
    <location>
        <position position="741"/>
    </location>
    <ligand>
        <name>Ca(2+)</name>
        <dbReference type="ChEBI" id="CHEBI:29108"/>
    </ligand>
</feature>
<feature type="active site" description="Charge relay system" evidence="1">
    <location>
        <position position="359"/>
    </location>
</feature>
<dbReference type="InterPro" id="IPR000209">
    <property type="entry name" value="Peptidase_S8/S53_dom"/>
</dbReference>
<proteinExistence type="predicted"/>
<dbReference type="VEuPathDB" id="TriTrypDB:BSAL_02405"/>
<sequence length="857" mass="91140">NHTSCRPSASRHSIKCADVPAAHVSSRVGAGVLCAYRSVMPSTAGRKQSTIAAAKLGAARLGVMPSELTAALAARSLSAHVAHIEGLALFDHTNVPRRHRHESKTKVAKRRASAIPTAASSPYDNSMLVPEWPLNGRPSLVSLFTDPYNGNNLTAFVAPVCSNGTSPQNGDLCDVDVITIQLTIAGGASILTNFPMADLSNIYCSNAYDRLFTVGFSDYYSTVCELILSNVVLKQYEYINSAIVSVTYTDQTTSEPSHLCGWNNQSYYNGDCTTESTSTVSNAYPNFIRDIQQLYHMPNVTVAIPTQTSIGVMEWTMGYDANVFVPSDTALYMQMNNISYNITAQLNMDYYVEACTQHETTLDVDLVSGLVPGATTYLYAVYENEFVTALGGWLTMLENILESPSDLPPTVWSVSWTFGDPLFSPSVVESITARFRLLSLAGITVVAASAQHMDYYFEACTQDETTLDVDLVSGLVPGATTYLYAVYVNEFVTPLGGWLTMLENILESPSNLPPTVWSVSWTFGDPLFSPSAAESITARFRLLSLAGITVVAASGDSGASFDGELGVPLLAFPDASPYCVSVGATALSELASGFGGTTEKVCSANDGNIITSGGGFSDMYVIPPFQSEFSAVAGQTMRGAPDIAALGANLAIYVNSAQELLFGTSAATPIVASLLTLLNAERKQRGMSALPLVHYFLYNTSINAGFFTDITQGDNCATVGNDPTLNFGWYAAGNCYTAGVGWDAVTGLGSPNYPAMLTGALNWNPVLNAPTAGYVIPSSPSSSNDGWIPGLSVGAGYGVSIAIGVVASIACSLLFRRYRRANRRNGGVPVQYQQAAFLASPANGIAINQQQPSYNAV</sequence>
<keyword evidence="1" id="KW-0479">Metal-binding</keyword>
<dbReference type="CDD" id="cd04056">
    <property type="entry name" value="Peptidases_S53"/>
    <property type="match status" value="1"/>
</dbReference>
<keyword evidence="1" id="KW-0378">Hydrolase</keyword>
<dbReference type="GO" id="GO:0006508">
    <property type="term" value="P:proteolysis"/>
    <property type="evidence" value="ECO:0007669"/>
    <property type="project" value="UniProtKB-KW"/>
</dbReference>
<name>A0A0S4JED1_BODSA</name>
<feature type="non-terminal residue" evidence="4">
    <location>
        <position position="1"/>
    </location>
</feature>
<dbReference type="InterPro" id="IPR050819">
    <property type="entry name" value="Tripeptidyl-peptidase_I"/>
</dbReference>
<dbReference type="AlphaFoldDB" id="A0A0S4JED1"/>
<evidence type="ECO:0000313" key="4">
    <source>
        <dbReference type="EMBL" id="CUG88531.1"/>
    </source>
</evidence>
<keyword evidence="5" id="KW-1185">Reference proteome</keyword>
<comment type="cofactor">
    <cofactor evidence="1">
        <name>Ca(2+)</name>
        <dbReference type="ChEBI" id="CHEBI:29108"/>
    </cofactor>
    <text evidence="1">Binds 1 Ca(2+) ion per subunit.</text>
</comment>
<keyword evidence="2 4" id="KW-0812">Transmembrane</keyword>
<evidence type="ECO:0000313" key="5">
    <source>
        <dbReference type="Proteomes" id="UP000051952"/>
    </source>
</evidence>
<evidence type="ECO:0000256" key="1">
    <source>
        <dbReference type="PROSITE-ProRule" id="PRU01032"/>
    </source>
</evidence>
<reference evidence="5" key="1">
    <citation type="submission" date="2015-09" db="EMBL/GenBank/DDBJ databases">
        <authorList>
            <consortium name="Pathogen Informatics"/>
        </authorList>
    </citation>
    <scope>NUCLEOTIDE SEQUENCE [LARGE SCALE GENOMIC DNA]</scope>
    <source>
        <strain evidence="5">Lake Konstanz</strain>
    </source>
</reference>
<dbReference type="PROSITE" id="PS51695">
    <property type="entry name" value="SEDOLISIN"/>
    <property type="match status" value="1"/>
</dbReference>
<feature type="binding site" evidence="1">
    <location>
        <position position="709"/>
    </location>
    <ligand>
        <name>Ca(2+)</name>
        <dbReference type="ChEBI" id="CHEBI:29108"/>
    </ligand>
</feature>
<dbReference type="GO" id="GO:0004252">
    <property type="term" value="F:serine-type endopeptidase activity"/>
    <property type="evidence" value="ECO:0007669"/>
    <property type="project" value="UniProtKB-UniRule"/>
</dbReference>
<dbReference type="PANTHER" id="PTHR14218">
    <property type="entry name" value="PROTEASE S8 TRIPEPTIDYL PEPTIDASE I CLN2"/>
    <property type="match status" value="1"/>
</dbReference>
<accession>A0A0S4JED1</accession>
<feature type="transmembrane region" description="Helical" evidence="2">
    <location>
        <begin position="787"/>
        <end position="815"/>
    </location>
</feature>
<dbReference type="GO" id="GO:0008240">
    <property type="term" value="F:tripeptidyl-peptidase activity"/>
    <property type="evidence" value="ECO:0007669"/>
    <property type="project" value="TreeGrafter"/>
</dbReference>
<keyword evidence="1" id="KW-0645">Protease</keyword>
<feature type="active site" description="Charge relay system" evidence="1">
    <location>
        <position position="665"/>
    </location>
</feature>
<keyword evidence="2" id="KW-1133">Transmembrane helix</keyword>
<protein>
    <submittedName>
        <fullName evidence="4">Transmembrane protein, putative</fullName>
    </submittedName>
</protein>
<gene>
    <name evidence="4" type="ORF">BSAL_15875</name>
</gene>
<dbReference type="SUPFAM" id="SSF52743">
    <property type="entry name" value="Subtilisin-like"/>
    <property type="match status" value="2"/>
</dbReference>
<dbReference type="GO" id="GO:0046872">
    <property type="term" value="F:metal ion binding"/>
    <property type="evidence" value="ECO:0007669"/>
    <property type="project" value="UniProtKB-UniRule"/>
</dbReference>
<dbReference type="Proteomes" id="UP000051952">
    <property type="component" value="Unassembled WGS sequence"/>
</dbReference>
<evidence type="ECO:0000256" key="2">
    <source>
        <dbReference type="SAM" id="Phobius"/>
    </source>
</evidence>
<feature type="binding site" evidence="1">
    <location>
        <position position="743"/>
    </location>
    <ligand>
        <name>Ca(2+)</name>
        <dbReference type="ChEBI" id="CHEBI:29108"/>
    </ligand>
</feature>
<dbReference type="InterPro" id="IPR030400">
    <property type="entry name" value="Sedolisin_dom"/>
</dbReference>
<dbReference type="OrthoDB" id="409122at2759"/>
<keyword evidence="1" id="KW-0720">Serine protease</keyword>
<keyword evidence="2" id="KW-0472">Membrane</keyword>